<evidence type="ECO:0000313" key="3">
    <source>
        <dbReference type="Proteomes" id="UP001596328"/>
    </source>
</evidence>
<name>A0ABD5RXR8_9EURY</name>
<gene>
    <name evidence="2" type="ORF">ACFQE1_07525</name>
</gene>
<feature type="compositionally biased region" description="Acidic residues" evidence="1">
    <location>
        <begin position="30"/>
        <end position="39"/>
    </location>
</feature>
<dbReference type="Proteomes" id="UP001596328">
    <property type="component" value="Unassembled WGS sequence"/>
</dbReference>
<proteinExistence type="predicted"/>
<comment type="caution">
    <text evidence="2">The sequence shown here is derived from an EMBL/GenBank/DDBJ whole genome shotgun (WGS) entry which is preliminary data.</text>
</comment>
<sequence length="45" mass="4737">MTGGASLLDLVGVFDGAQAEELHEAVTAADEADRDETEAVAERFE</sequence>
<accession>A0ABD5RXR8</accession>
<evidence type="ECO:0000256" key="1">
    <source>
        <dbReference type="SAM" id="MobiDB-lite"/>
    </source>
</evidence>
<protein>
    <submittedName>
        <fullName evidence="2">Uncharacterized protein</fullName>
    </submittedName>
</protein>
<organism evidence="2 3">
    <name type="scientific">Halobium palmae</name>
    <dbReference type="NCBI Taxonomy" id="1776492"/>
    <lineage>
        <taxon>Archaea</taxon>
        <taxon>Methanobacteriati</taxon>
        <taxon>Methanobacteriota</taxon>
        <taxon>Stenosarchaea group</taxon>
        <taxon>Halobacteria</taxon>
        <taxon>Halobacteriales</taxon>
        <taxon>Haloferacaceae</taxon>
        <taxon>Halobium</taxon>
    </lineage>
</organism>
<dbReference type="AlphaFoldDB" id="A0ABD5RXR8"/>
<reference evidence="2 3" key="1">
    <citation type="journal article" date="2019" name="Int. J. Syst. Evol. Microbiol.">
        <title>The Global Catalogue of Microorganisms (GCM) 10K type strain sequencing project: providing services to taxonomists for standard genome sequencing and annotation.</title>
        <authorList>
            <consortium name="The Broad Institute Genomics Platform"/>
            <consortium name="The Broad Institute Genome Sequencing Center for Infectious Disease"/>
            <person name="Wu L."/>
            <person name="Ma J."/>
        </authorList>
    </citation>
    <scope>NUCLEOTIDE SEQUENCE [LARGE SCALE GENOMIC DNA]</scope>
    <source>
        <strain evidence="2 3">NBRC 111368</strain>
    </source>
</reference>
<evidence type="ECO:0000313" key="2">
    <source>
        <dbReference type="EMBL" id="MFC6724224.1"/>
    </source>
</evidence>
<dbReference type="EMBL" id="JBHSWU010000126">
    <property type="protein sequence ID" value="MFC6724224.1"/>
    <property type="molecule type" value="Genomic_DNA"/>
</dbReference>
<keyword evidence="3" id="KW-1185">Reference proteome</keyword>
<feature type="region of interest" description="Disordered" evidence="1">
    <location>
        <begin position="26"/>
        <end position="45"/>
    </location>
</feature>